<gene>
    <name evidence="2" type="ORF">g.44362</name>
</gene>
<evidence type="ECO:0000256" key="1">
    <source>
        <dbReference type="SAM" id="MobiDB-lite"/>
    </source>
</evidence>
<dbReference type="EMBL" id="GEBQ01019955">
    <property type="protein sequence ID" value="JAT20022.1"/>
    <property type="molecule type" value="Transcribed_RNA"/>
</dbReference>
<feature type="region of interest" description="Disordered" evidence="1">
    <location>
        <begin position="69"/>
        <end position="115"/>
    </location>
</feature>
<accession>A0A1B6L8I3</accession>
<dbReference type="AlphaFoldDB" id="A0A1B6L8I3"/>
<feature type="non-terminal residue" evidence="2">
    <location>
        <position position="115"/>
    </location>
</feature>
<feature type="non-terminal residue" evidence="2">
    <location>
        <position position="1"/>
    </location>
</feature>
<sequence>EWSCLNKEVTQTNAQLKQLSEQFDNVTLVELSTAERSLHTRQGMHFNSRGKKWLAEQIAKAVRGRGCSEQVAAHSSNTNNEAFDSINQQTPGVRHESSENFLPPPTTSPDQLETG</sequence>
<evidence type="ECO:0000313" key="2">
    <source>
        <dbReference type="EMBL" id="JAT20022.1"/>
    </source>
</evidence>
<name>A0A1B6L8I3_9HEMI</name>
<proteinExistence type="predicted"/>
<protein>
    <submittedName>
        <fullName evidence="2">Uncharacterized protein</fullName>
    </submittedName>
</protein>
<organism evidence="2">
    <name type="scientific">Graphocephala atropunctata</name>
    <dbReference type="NCBI Taxonomy" id="36148"/>
    <lineage>
        <taxon>Eukaryota</taxon>
        <taxon>Metazoa</taxon>
        <taxon>Ecdysozoa</taxon>
        <taxon>Arthropoda</taxon>
        <taxon>Hexapoda</taxon>
        <taxon>Insecta</taxon>
        <taxon>Pterygota</taxon>
        <taxon>Neoptera</taxon>
        <taxon>Paraneoptera</taxon>
        <taxon>Hemiptera</taxon>
        <taxon>Auchenorrhyncha</taxon>
        <taxon>Membracoidea</taxon>
        <taxon>Cicadellidae</taxon>
        <taxon>Cicadellinae</taxon>
        <taxon>Cicadellini</taxon>
        <taxon>Graphocephala</taxon>
    </lineage>
</organism>
<dbReference type="SUPFAM" id="SSF52266">
    <property type="entry name" value="SGNH hydrolase"/>
    <property type="match status" value="1"/>
</dbReference>
<reference evidence="2" key="1">
    <citation type="submission" date="2015-11" db="EMBL/GenBank/DDBJ databases">
        <title>De novo transcriptome assembly of four potential Pierce s Disease insect vectors from Arizona vineyards.</title>
        <authorList>
            <person name="Tassone E.E."/>
        </authorList>
    </citation>
    <scope>NUCLEOTIDE SEQUENCE</scope>
</reference>
<feature type="compositionally biased region" description="Polar residues" evidence="1">
    <location>
        <begin position="73"/>
        <end position="91"/>
    </location>
</feature>